<dbReference type="GO" id="GO:0071500">
    <property type="term" value="P:cellular response to nitrosative stress"/>
    <property type="evidence" value="ECO:0007669"/>
    <property type="project" value="TreeGrafter"/>
</dbReference>
<evidence type="ECO:0000256" key="7">
    <source>
        <dbReference type="ARBA" id="ARBA00022723"/>
    </source>
</evidence>
<evidence type="ECO:0000256" key="4">
    <source>
        <dbReference type="ARBA" id="ARBA00022575"/>
    </source>
</evidence>
<keyword evidence="8" id="KW-0521">NADP</keyword>
<dbReference type="GO" id="GO:0020037">
    <property type="term" value="F:heme binding"/>
    <property type="evidence" value="ECO:0007669"/>
    <property type="project" value="InterPro"/>
</dbReference>
<organism evidence="17 18">
    <name type="scientific">Vreelandella rituensis</name>
    <dbReference type="NCBI Taxonomy" id="2282306"/>
    <lineage>
        <taxon>Bacteria</taxon>
        <taxon>Pseudomonadati</taxon>
        <taxon>Pseudomonadota</taxon>
        <taxon>Gammaproteobacteria</taxon>
        <taxon>Oceanospirillales</taxon>
        <taxon>Halomonadaceae</taxon>
        <taxon>Vreelandella</taxon>
    </lineage>
</organism>
<keyword evidence="9" id="KW-0408">Iron</keyword>
<comment type="catalytic activity">
    <reaction evidence="13">
        <text>2 nitric oxide + NADPH + 2 O2 = 2 nitrate + NADP(+) + H(+)</text>
        <dbReference type="Rhea" id="RHEA:19465"/>
        <dbReference type="ChEBI" id="CHEBI:15378"/>
        <dbReference type="ChEBI" id="CHEBI:15379"/>
        <dbReference type="ChEBI" id="CHEBI:16480"/>
        <dbReference type="ChEBI" id="CHEBI:17632"/>
        <dbReference type="ChEBI" id="CHEBI:57783"/>
        <dbReference type="ChEBI" id="CHEBI:58349"/>
        <dbReference type="EC" id="1.14.12.17"/>
    </reaction>
</comment>
<dbReference type="GO" id="GO:0005344">
    <property type="term" value="F:oxygen carrier activity"/>
    <property type="evidence" value="ECO:0007669"/>
    <property type="project" value="UniProtKB-KW"/>
</dbReference>
<dbReference type="OrthoDB" id="9801223at2"/>
<dbReference type="InterPro" id="IPR017938">
    <property type="entry name" value="Riboflavin_synthase-like_b-brl"/>
</dbReference>
<dbReference type="InterPro" id="IPR000971">
    <property type="entry name" value="Globin"/>
</dbReference>
<dbReference type="PROSITE" id="PS01033">
    <property type="entry name" value="GLOBIN"/>
    <property type="match status" value="1"/>
</dbReference>
<dbReference type="RefSeq" id="WP_114488755.1">
    <property type="nucleotide sequence ID" value="NZ_CBCSHM010000142.1"/>
</dbReference>
<evidence type="ECO:0000256" key="10">
    <source>
        <dbReference type="ARBA" id="ARBA00023027"/>
    </source>
</evidence>
<dbReference type="CDD" id="cd08922">
    <property type="entry name" value="FHb-globin"/>
    <property type="match status" value="1"/>
</dbReference>
<dbReference type="FunFam" id="1.10.490.10:FF:000003">
    <property type="entry name" value="Flavohemoprotein"/>
    <property type="match status" value="1"/>
</dbReference>
<dbReference type="CDD" id="cd06184">
    <property type="entry name" value="flavohem_like_fad_nad_binding"/>
    <property type="match status" value="1"/>
</dbReference>
<dbReference type="InterPro" id="IPR017927">
    <property type="entry name" value="FAD-bd_FR_type"/>
</dbReference>
<evidence type="ECO:0000259" key="15">
    <source>
        <dbReference type="PROSITE" id="PS01033"/>
    </source>
</evidence>
<dbReference type="InterPro" id="IPR008333">
    <property type="entry name" value="Cbr1-like_FAD-bd_dom"/>
</dbReference>
<evidence type="ECO:0000313" key="18">
    <source>
        <dbReference type="Proteomes" id="UP000253204"/>
    </source>
</evidence>
<dbReference type="InterPro" id="IPR039261">
    <property type="entry name" value="FNR_nucleotide-bd"/>
</dbReference>
<comment type="similarity">
    <text evidence="14">Belongs to the globin family.</text>
</comment>
<keyword evidence="17" id="KW-0560">Oxidoreductase</keyword>
<dbReference type="EMBL" id="QPIJ01000123">
    <property type="protein sequence ID" value="RCV85695.1"/>
    <property type="molecule type" value="Genomic_DNA"/>
</dbReference>
<sequence length="390" mass="43281">MLSHEQEKLIGATAPVVAEHLDAITQRFYPLMFNRYPEVKPLFNEVNQQSGEQPRALASAVLAYVQLRRNPAQARATLAIVVSKHVSLGIVPEQYPIVGECLMAAIGEVLGDAVTPEIAEAWTALYNELAGLLIDLEDQRYLEFEQRPGGWRGTRRFRIAATRQESAVIRSFVLEPEDDGAVADHEPGQYIGVRLLIDGQPVYRHYSLSASPNGRSYRLSIKREAQGQVSRHFHDVLQPGDILELLPPAGDLTLVDGDEPLLLASGGVGQTPLLPMARHALAKGRQVVYLHAALDAEHHAFNDELETLKREYPERLQAVSIHERGNHADHIGRIDRTLLARYLPDARARCYFVGPQGFMTAVNGALSDLGVDEDRRHFEHFGPSRPLDAA</sequence>
<protein>
    <recommendedName>
        <fullName evidence="3">nitric oxide dioxygenase</fullName>
        <ecNumber evidence="3">1.14.12.17</ecNumber>
    </recommendedName>
</protein>
<dbReference type="Pfam" id="PF00970">
    <property type="entry name" value="FAD_binding_6"/>
    <property type="match status" value="1"/>
</dbReference>
<dbReference type="Proteomes" id="UP000253204">
    <property type="component" value="Unassembled WGS sequence"/>
</dbReference>
<dbReference type="SUPFAM" id="SSF63380">
    <property type="entry name" value="Riboflavin synthase domain-like"/>
    <property type="match status" value="1"/>
</dbReference>
<feature type="domain" description="Globin" evidence="15">
    <location>
        <begin position="1"/>
        <end position="138"/>
    </location>
</feature>
<accession>A0A368TM22</accession>
<evidence type="ECO:0000256" key="8">
    <source>
        <dbReference type="ARBA" id="ARBA00022857"/>
    </source>
</evidence>
<name>A0A368TM22_9GAMM</name>
<dbReference type="Gene3D" id="1.10.490.10">
    <property type="entry name" value="Globins"/>
    <property type="match status" value="1"/>
</dbReference>
<evidence type="ECO:0000256" key="2">
    <source>
        <dbReference type="ARBA" id="ARBA00006401"/>
    </source>
</evidence>
<gene>
    <name evidence="17" type="ORF">DU506_20885</name>
</gene>
<keyword evidence="18" id="KW-1185">Reference proteome</keyword>
<reference evidence="17 18" key="1">
    <citation type="submission" date="2018-07" db="EMBL/GenBank/DDBJ databases">
        <title>Halomonas rutogse sp. nov., isolated from Lake TangqianCo on Tibetan Plateau.</title>
        <authorList>
            <person name="Lu H."/>
            <person name="Xing P."/>
            <person name="Wu Q."/>
        </authorList>
    </citation>
    <scope>NUCLEOTIDE SEQUENCE [LARGE SCALE GENOMIC DNA]</scope>
    <source>
        <strain evidence="17 18">TQ8S</strain>
    </source>
</reference>
<evidence type="ECO:0000256" key="14">
    <source>
        <dbReference type="RuleBase" id="RU000356"/>
    </source>
</evidence>
<dbReference type="GO" id="GO:0009636">
    <property type="term" value="P:response to toxic substance"/>
    <property type="evidence" value="ECO:0007669"/>
    <property type="project" value="UniProtKB-KW"/>
</dbReference>
<comment type="similarity">
    <text evidence="2">In the C-terminal section; belongs to the flavoprotein pyridine nucleotide cytochrome reductase family.</text>
</comment>
<dbReference type="Pfam" id="PF00175">
    <property type="entry name" value="NAD_binding_1"/>
    <property type="match status" value="1"/>
</dbReference>
<evidence type="ECO:0000256" key="12">
    <source>
        <dbReference type="ARBA" id="ARBA00048649"/>
    </source>
</evidence>
<dbReference type="AlphaFoldDB" id="A0A368TM22"/>
<keyword evidence="7" id="KW-0479">Metal-binding</keyword>
<keyword evidence="10" id="KW-0520">NAD</keyword>
<dbReference type="GO" id="GO:0008941">
    <property type="term" value="F:nitric oxide dioxygenase NAD(P)H activity"/>
    <property type="evidence" value="ECO:0007669"/>
    <property type="project" value="UniProtKB-EC"/>
</dbReference>
<evidence type="ECO:0000259" key="16">
    <source>
        <dbReference type="PROSITE" id="PS51384"/>
    </source>
</evidence>
<dbReference type="NCBIfam" id="NF009805">
    <property type="entry name" value="PRK13289.1"/>
    <property type="match status" value="1"/>
</dbReference>
<dbReference type="EC" id="1.14.12.17" evidence="3"/>
<dbReference type="GO" id="GO:0046210">
    <property type="term" value="P:nitric oxide catabolic process"/>
    <property type="evidence" value="ECO:0007669"/>
    <property type="project" value="TreeGrafter"/>
</dbReference>
<evidence type="ECO:0000256" key="3">
    <source>
        <dbReference type="ARBA" id="ARBA00012229"/>
    </source>
</evidence>
<evidence type="ECO:0000256" key="13">
    <source>
        <dbReference type="ARBA" id="ARBA00049433"/>
    </source>
</evidence>
<dbReference type="SUPFAM" id="SSF46458">
    <property type="entry name" value="Globin-like"/>
    <property type="match status" value="1"/>
</dbReference>
<dbReference type="InterPro" id="IPR001433">
    <property type="entry name" value="OxRdtase_FAD/NAD-bd"/>
</dbReference>
<dbReference type="PANTHER" id="PTHR43396:SF3">
    <property type="entry name" value="FLAVOHEMOPROTEIN"/>
    <property type="match status" value="1"/>
</dbReference>
<dbReference type="Gene3D" id="2.40.30.10">
    <property type="entry name" value="Translation factors"/>
    <property type="match status" value="1"/>
</dbReference>
<dbReference type="InterPro" id="IPR009050">
    <property type="entry name" value="Globin-like_sf"/>
</dbReference>
<evidence type="ECO:0000313" key="17">
    <source>
        <dbReference type="EMBL" id="RCV85695.1"/>
    </source>
</evidence>
<comment type="function">
    <text evidence="11">Is involved in NO detoxification in an aerobic process, termed nitric oxide dioxygenase (NOD) reaction that utilizes O(2) and NAD(P)H to convert NO to nitrate, which protects the bacterium from various noxious nitrogen compounds. Therefore, plays a central role in the inducible response to nitrosative stress.</text>
</comment>
<evidence type="ECO:0000256" key="11">
    <source>
        <dbReference type="ARBA" id="ARBA00025094"/>
    </source>
</evidence>
<proteinExistence type="inferred from homology"/>
<dbReference type="GO" id="GO:0019825">
    <property type="term" value="F:oxygen binding"/>
    <property type="evidence" value="ECO:0007669"/>
    <property type="project" value="InterPro"/>
</dbReference>
<dbReference type="InterPro" id="IPR012292">
    <property type="entry name" value="Globin/Proto"/>
</dbReference>
<keyword evidence="14" id="KW-0813">Transport</keyword>
<comment type="catalytic activity">
    <reaction evidence="12">
        <text>2 nitric oxide + NADH + 2 O2 = 2 nitrate + NAD(+) + H(+)</text>
        <dbReference type="Rhea" id="RHEA:19469"/>
        <dbReference type="ChEBI" id="CHEBI:15378"/>
        <dbReference type="ChEBI" id="CHEBI:15379"/>
        <dbReference type="ChEBI" id="CHEBI:16480"/>
        <dbReference type="ChEBI" id="CHEBI:17632"/>
        <dbReference type="ChEBI" id="CHEBI:57540"/>
        <dbReference type="ChEBI" id="CHEBI:57945"/>
        <dbReference type="EC" id="1.14.12.17"/>
    </reaction>
</comment>
<evidence type="ECO:0000256" key="5">
    <source>
        <dbReference type="ARBA" id="ARBA00022617"/>
    </source>
</evidence>
<dbReference type="PRINTS" id="PR00409">
    <property type="entry name" value="PHDIOXRDTASE"/>
</dbReference>
<dbReference type="PROSITE" id="PS51384">
    <property type="entry name" value="FAD_FR"/>
    <property type="match status" value="1"/>
</dbReference>
<dbReference type="Pfam" id="PF00042">
    <property type="entry name" value="Globin"/>
    <property type="match status" value="1"/>
</dbReference>
<dbReference type="SUPFAM" id="SSF52343">
    <property type="entry name" value="Ferredoxin reductase-like, C-terminal NADP-linked domain"/>
    <property type="match status" value="1"/>
</dbReference>
<dbReference type="PANTHER" id="PTHR43396">
    <property type="entry name" value="FLAVOHEMOPROTEIN"/>
    <property type="match status" value="1"/>
</dbReference>
<comment type="caution">
    <text evidence="17">The sequence shown here is derived from an EMBL/GenBank/DDBJ whole genome shotgun (WGS) entry which is preliminary data.</text>
</comment>
<keyword evidence="6 14" id="KW-0561">Oxygen transport</keyword>
<keyword evidence="5 14" id="KW-0349">Heme</keyword>
<evidence type="ECO:0000256" key="6">
    <source>
        <dbReference type="ARBA" id="ARBA00022621"/>
    </source>
</evidence>
<dbReference type="GO" id="GO:0071949">
    <property type="term" value="F:FAD binding"/>
    <property type="evidence" value="ECO:0007669"/>
    <property type="project" value="TreeGrafter"/>
</dbReference>
<evidence type="ECO:0000256" key="1">
    <source>
        <dbReference type="ARBA" id="ARBA00001970"/>
    </source>
</evidence>
<dbReference type="GO" id="GO:0046872">
    <property type="term" value="F:metal ion binding"/>
    <property type="evidence" value="ECO:0007669"/>
    <property type="project" value="UniProtKB-KW"/>
</dbReference>
<keyword evidence="4" id="KW-0216">Detoxification</keyword>
<feature type="domain" description="FAD-binding FR-type" evidence="16">
    <location>
        <begin position="152"/>
        <end position="255"/>
    </location>
</feature>
<evidence type="ECO:0000256" key="9">
    <source>
        <dbReference type="ARBA" id="ARBA00023004"/>
    </source>
</evidence>
<comment type="cofactor">
    <cofactor evidence="1">
        <name>heme b</name>
        <dbReference type="ChEBI" id="CHEBI:60344"/>
    </cofactor>
</comment>
<dbReference type="Gene3D" id="3.40.50.80">
    <property type="entry name" value="Nucleotide-binding domain of ferredoxin-NADP reductase (FNR) module"/>
    <property type="match status" value="1"/>
</dbReference>